<comment type="caution">
    <text evidence="1">The sequence shown here is derived from an EMBL/GenBank/DDBJ whole genome shotgun (WGS) entry which is preliminary data.</text>
</comment>
<keyword evidence="2" id="KW-1185">Reference proteome</keyword>
<reference evidence="1 2" key="1">
    <citation type="submission" date="2018-11" db="EMBL/GenBank/DDBJ databases">
        <authorList>
            <person name="Mardanov A.V."/>
            <person name="Ravin N.V."/>
            <person name="Dedysh S.N."/>
        </authorList>
    </citation>
    <scope>NUCLEOTIDE SEQUENCE [LARGE SCALE GENOMIC DNA]</scope>
    <source>
        <strain evidence="1 2">AF10</strain>
    </source>
</reference>
<sequence length="72" mass="8356">MFYFFVYCCHDFLLMLSKSSNLRCVLQNTRCTKINDTERLGECKAKGPTTWVGTCRFGTSWERFSLGRVDAD</sequence>
<protein>
    <submittedName>
        <fullName evidence="1">Uncharacterized protein</fullName>
    </submittedName>
</protein>
<accession>A0A4Q0T9T0</accession>
<name>A0A4Q0T9T0_9BACT</name>
<gene>
    <name evidence="1" type="ORF">GRAN_2178</name>
</gene>
<evidence type="ECO:0000313" key="1">
    <source>
        <dbReference type="EMBL" id="RXH58868.1"/>
    </source>
</evidence>
<proteinExistence type="predicted"/>
<dbReference type="Proteomes" id="UP000289437">
    <property type="component" value="Unassembled WGS sequence"/>
</dbReference>
<evidence type="ECO:0000313" key="2">
    <source>
        <dbReference type="Proteomes" id="UP000289437"/>
    </source>
</evidence>
<dbReference type="EMBL" id="RDSM01000001">
    <property type="protein sequence ID" value="RXH58868.1"/>
    <property type="molecule type" value="Genomic_DNA"/>
</dbReference>
<dbReference type="AlphaFoldDB" id="A0A4Q0T9T0"/>
<reference evidence="2" key="2">
    <citation type="submission" date="2019-02" db="EMBL/GenBank/DDBJ databases">
        <title>Granulicella sibirica sp. nov., a psychrotolerant acidobacterium isolated from an organic soil layer in forested tundra, West Siberia.</title>
        <authorList>
            <person name="Oshkin I.Y."/>
            <person name="Kulichevskaya I.S."/>
            <person name="Rijpstra W.I.C."/>
            <person name="Sinninghe Damste J.S."/>
            <person name="Rakitin A.L."/>
            <person name="Ravin N.V."/>
            <person name="Dedysh S.N."/>
        </authorList>
    </citation>
    <scope>NUCLEOTIDE SEQUENCE [LARGE SCALE GENOMIC DNA]</scope>
    <source>
        <strain evidence="2">AF10</strain>
    </source>
</reference>
<organism evidence="1 2">
    <name type="scientific">Granulicella sibirica</name>
    <dbReference type="NCBI Taxonomy" id="2479048"/>
    <lineage>
        <taxon>Bacteria</taxon>
        <taxon>Pseudomonadati</taxon>
        <taxon>Acidobacteriota</taxon>
        <taxon>Terriglobia</taxon>
        <taxon>Terriglobales</taxon>
        <taxon>Acidobacteriaceae</taxon>
        <taxon>Granulicella</taxon>
    </lineage>
</organism>